<feature type="compositionally biased region" description="Low complexity" evidence="3">
    <location>
        <begin position="385"/>
        <end position="420"/>
    </location>
</feature>
<gene>
    <name evidence="6" type="primary">LOC107222502</name>
</gene>
<feature type="compositionally biased region" description="Polar residues" evidence="3">
    <location>
        <begin position="453"/>
        <end position="469"/>
    </location>
</feature>
<accession>A0A6J0BRH8</accession>
<dbReference type="SMART" id="SM00908">
    <property type="entry name" value="Gal-bind_lectin"/>
    <property type="match status" value="1"/>
</dbReference>
<dbReference type="InterPro" id="IPR013320">
    <property type="entry name" value="ConA-like_dom_sf"/>
</dbReference>
<dbReference type="SUPFAM" id="SSF49899">
    <property type="entry name" value="Concanavalin A-like lectins/glucanases"/>
    <property type="match status" value="1"/>
</dbReference>
<proteinExistence type="predicted"/>
<evidence type="ECO:0000256" key="3">
    <source>
        <dbReference type="SAM" id="MobiDB-lite"/>
    </source>
</evidence>
<dbReference type="KEGG" id="nlo:107222502"/>
<evidence type="ECO:0000313" key="5">
    <source>
        <dbReference type="Proteomes" id="UP000829291"/>
    </source>
</evidence>
<dbReference type="InterPro" id="IPR044156">
    <property type="entry name" value="Galectin-like"/>
</dbReference>
<dbReference type="Proteomes" id="UP000829291">
    <property type="component" value="Chromosome 7"/>
</dbReference>
<feature type="region of interest" description="Disordered" evidence="3">
    <location>
        <begin position="259"/>
        <end position="289"/>
    </location>
</feature>
<protein>
    <recommendedName>
        <fullName evidence="2">Galectin</fullName>
    </recommendedName>
</protein>
<dbReference type="InterPro" id="IPR001079">
    <property type="entry name" value="Galectin_CRD"/>
</dbReference>
<feature type="domain" description="Galectin" evidence="4">
    <location>
        <begin position="13"/>
        <end position="145"/>
    </location>
</feature>
<dbReference type="GO" id="GO:0016936">
    <property type="term" value="F:galactoside binding"/>
    <property type="evidence" value="ECO:0007669"/>
    <property type="project" value="TreeGrafter"/>
</dbReference>
<reference evidence="6" key="1">
    <citation type="submission" date="2025-08" db="UniProtKB">
        <authorList>
            <consortium name="RefSeq"/>
        </authorList>
    </citation>
    <scope>IDENTIFICATION</scope>
    <source>
        <tissue evidence="6">Thorax and Abdomen</tissue>
    </source>
</reference>
<evidence type="ECO:0000256" key="1">
    <source>
        <dbReference type="ARBA" id="ARBA00022734"/>
    </source>
</evidence>
<dbReference type="RefSeq" id="XP_015517381.2">
    <property type="nucleotide sequence ID" value="XM_015661895.2"/>
</dbReference>
<feature type="compositionally biased region" description="Basic and acidic residues" evidence="3">
    <location>
        <begin position="262"/>
        <end position="284"/>
    </location>
</feature>
<dbReference type="GeneID" id="107222502"/>
<dbReference type="CDD" id="cd00070">
    <property type="entry name" value="GLECT"/>
    <property type="match status" value="1"/>
</dbReference>
<dbReference type="GO" id="GO:0030246">
    <property type="term" value="F:carbohydrate binding"/>
    <property type="evidence" value="ECO:0007669"/>
    <property type="project" value="UniProtKB-UniRule"/>
</dbReference>
<dbReference type="AlphaFoldDB" id="A0A6J0BRH8"/>
<feature type="region of interest" description="Disordered" evidence="3">
    <location>
        <begin position="442"/>
        <end position="507"/>
    </location>
</feature>
<organism evidence="6">
    <name type="scientific">Neodiprion lecontei</name>
    <name type="common">Redheaded pine sawfly</name>
    <dbReference type="NCBI Taxonomy" id="441921"/>
    <lineage>
        <taxon>Eukaryota</taxon>
        <taxon>Metazoa</taxon>
        <taxon>Ecdysozoa</taxon>
        <taxon>Arthropoda</taxon>
        <taxon>Hexapoda</taxon>
        <taxon>Insecta</taxon>
        <taxon>Pterygota</taxon>
        <taxon>Neoptera</taxon>
        <taxon>Endopterygota</taxon>
        <taxon>Hymenoptera</taxon>
        <taxon>Tenthredinoidea</taxon>
        <taxon>Diprionidae</taxon>
        <taxon>Diprioninae</taxon>
        <taxon>Neodiprion</taxon>
    </lineage>
</organism>
<keyword evidence="1 2" id="KW-0430">Lectin</keyword>
<dbReference type="PROSITE" id="PS51304">
    <property type="entry name" value="GALECTIN"/>
    <property type="match status" value="1"/>
</dbReference>
<evidence type="ECO:0000313" key="6">
    <source>
        <dbReference type="RefSeq" id="XP_015517381.2"/>
    </source>
</evidence>
<feature type="region of interest" description="Disordered" evidence="3">
    <location>
        <begin position="170"/>
        <end position="223"/>
    </location>
</feature>
<feature type="region of interest" description="Disordered" evidence="3">
    <location>
        <begin position="308"/>
        <end position="331"/>
    </location>
</feature>
<keyword evidence="5" id="KW-1185">Reference proteome</keyword>
<sequence>MASSPVLNPDIPYVGEVEGGLFPGKMVKVQGKIPPQAVRFAINYQLGPNINPRDDIAIHVSPRFPEGFVTRNHIESMSWGREENEGPLWLVPGEEFEIIILCEQPCYKIAINGRHFTEFAHRLPYKKVTHLVIDGDVEVASIRYESGTPAAPQSPSAPIVPDVPAADFGPPGPGGLYPTLKNQDPMGPQGGGYQPPGNYGSHPDAYGGPGGYNPPRAYGYQPGYEKPEEEAAFGGCMDKVGLALGGLVAAGGVAAAMHAMNKKKEQEQDHEKSDASKTQSEREGGFGGFDMASIGSALASTLASGGLQGDNRSYPGSGYPPHDSNSGGGGVLGSILGALGSGGGGGGGGYQPSYAPQQSGGGDALGGALSSILGGVLGGGGAGRNQQPSYQPGYQPGYQPSGGYNYQQSGGYPSNQGSDGSNLLSGIGSAIGSSLFNSALDGLSKHGKDKPQGYNNQPQGPVNYGMQNDSPSPRPASGPAGPPSSGGGSKLTAAEISRGLGLGDDED</sequence>
<dbReference type="Pfam" id="PF00337">
    <property type="entry name" value="Gal-bind_lectin"/>
    <property type="match status" value="1"/>
</dbReference>
<evidence type="ECO:0000256" key="2">
    <source>
        <dbReference type="RuleBase" id="RU102079"/>
    </source>
</evidence>
<feature type="region of interest" description="Disordered" evidence="3">
    <location>
        <begin position="379"/>
        <end position="420"/>
    </location>
</feature>
<dbReference type="SMART" id="SM00276">
    <property type="entry name" value="GLECT"/>
    <property type="match status" value="1"/>
</dbReference>
<dbReference type="OrthoDB" id="6251307at2759"/>
<dbReference type="PANTHER" id="PTHR11346">
    <property type="entry name" value="GALECTIN"/>
    <property type="match status" value="1"/>
</dbReference>
<feature type="compositionally biased region" description="Pro residues" evidence="3">
    <location>
        <begin position="472"/>
        <end position="482"/>
    </location>
</feature>
<evidence type="ECO:0000259" key="4">
    <source>
        <dbReference type="PROSITE" id="PS51304"/>
    </source>
</evidence>
<name>A0A6J0BRH8_NEOLC</name>
<dbReference type="Gene3D" id="2.60.120.200">
    <property type="match status" value="1"/>
</dbReference>
<dbReference type="InParanoid" id="A0A6J0BRH8"/>
<dbReference type="PANTHER" id="PTHR11346:SF176">
    <property type="entry name" value="32 KDA BETA-GALACTOSIDE-BINDING LECTIN LEC-3"/>
    <property type="match status" value="1"/>
</dbReference>